<dbReference type="Proteomes" id="UP001199106">
    <property type="component" value="Unassembled WGS sequence"/>
</dbReference>
<reference evidence="6" key="1">
    <citation type="submission" date="2021-07" db="EMBL/GenBank/DDBJ databases">
        <title>Genome Resource of American Ginseng Black Spot Pathogen Alternaria panax.</title>
        <authorList>
            <person name="Qiu C."/>
            <person name="Wang W."/>
            <person name="Liu Z."/>
        </authorList>
    </citation>
    <scope>NUCLEOTIDE SEQUENCE</scope>
    <source>
        <strain evidence="6">BNCC115425</strain>
    </source>
</reference>
<keyword evidence="4" id="KW-0456">Lyase</keyword>
<dbReference type="InterPro" id="IPR011057">
    <property type="entry name" value="Mss4-like_sf"/>
</dbReference>
<dbReference type="GO" id="GO:0046872">
    <property type="term" value="F:metal ion binding"/>
    <property type="evidence" value="ECO:0007669"/>
    <property type="project" value="UniProtKB-KW"/>
</dbReference>
<evidence type="ECO:0000256" key="1">
    <source>
        <dbReference type="ARBA" id="ARBA00005495"/>
    </source>
</evidence>
<dbReference type="EMBL" id="JAANER010000003">
    <property type="protein sequence ID" value="KAG9192575.1"/>
    <property type="molecule type" value="Genomic_DNA"/>
</dbReference>
<dbReference type="PROSITE" id="PS51891">
    <property type="entry name" value="CENP_V_GFA"/>
    <property type="match status" value="1"/>
</dbReference>
<dbReference type="PANTHER" id="PTHR33337">
    <property type="entry name" value="GFA DOMAIN-CONTAINING PROTEIN"/>
    <property type="match status" value="1"/>
</dbReference>
<comment type="similarity">
    <text evidence="1">Belongs to the Gfa family.</text>
</comment>
<feature type="domain" description="CENP-V/GFA" evidence="5">
    <location>
        <begin position="10"/>
        <end position="138"/>
    </location>
</feature>
<dbReference type="Pfam" id="PF04828">
    <property type="entry name" value="GFA"/>
    <property type="match status" value="2"/>
</dbReference>
<evidence type="ECO:0000313" key="7">
    <source>
        <dbReference type="Proteomes" id="UP001199106"/>
    </source>
</evidence>
<gene>
    <name evidence="6" type="ORF">G6011_11309</name>
</gene>
<keyword evidence="7" id="KW-1185">Reference proteome</keyword>
<evidence type="ECO:0000313" key="6">
    <source>
        <dbReference type="EMBL" id="KAG9192575.1"/>
    </source>
</evidence>
<keyword evidence="2" id="KW-0479">Metal-binding</keyword>
<dbReference type="GO" id="GO:0016846">
    <property type="term" value="F:carbon-sulfur lyase activity"/>
    <property type="evidence" value="ECO:0007669"/>
    <property type="project" value="InterPro"/>
</dbReference>
<evidence type="ECO:0000259" key="5">
    <source>
        <dbReference type="PROSITE" id="PS51891"/>
    </source>
</evidence>
<dbReference type="PANTHER" id="PTHR33337:SF31">
    <property type="entry name" value="DUF636 DOMAIN PROTEIN (AFU_ORTHOLOGUE AFUA_2G12650)"/>
    <property type="match status" value="1"/>
</dbReference>
<accession>A0AAD4IDE5</accession>
<dbReference type="SUPFAM" id="SSF51316">
    <property type="entry name" value="Mss4-like"/>
    <property type="match status" value="2"/>
</dbReference>
<comment type="caution">
    <text evidence="6">The sequence shown here is derived from an EMBL/GenBank/DDBJ whole genome shotgun (WGS) entry which is preliminary data.</text>
</comment>
<protein>
    <recommendedName>
        <fullName evidence="5">CENP-V/GFA domain-containing protein</fullName>
    </recommendedName>
</protein>
<organism evidence="6 7">
    <name type="scientific">Alternaria panax</name>
    <dbReference type="NCBI Taxonomy" id="48097"/>
    <lineage>
        <taxon>Eukaryota</taxon>
        <taxon>Fungi</taxon>
        <taxon>Dikarya</taxon>
        <taxon>Ascomycota</taxon>
        <taxon>Pezizomycotina</taxon>
        <taxon>Dothideomycetes</taxon>
        <taxon>Pleosporomycetidae</taxon>
        <taxon>Pleosporales</taxon>
        <taxon>Pleosporineae</taxon>
        <taxon>Pleosporaceae</taxon>
        <taxon>Alternaria</taxon>
        <taxon>Alternaria sect. Panax</taxon>
    </lineage>
</organism>
<evidence type="ECO:0000256" key="4">
    <source>
        <dbReference type="ARBA" id="ARBA00023239"/>
    </source>
</evidence>
<proteinExistence type="inferred from homology"/>
<evidence type="ECO:0000256" key="3">
    <source>
        <dbReference type="ARBA" id="ARBA00022833"/>
    </source>
</evidence>
<name>A0AAD4IDE5_9PLEO</name>
<evidence type="ECO:0000256" key="2">
    <source>
        <dbReference type="ARBA" id="ARBA00022723"/>
    </source>
</evidence>
<sequence length="387" mass="42772">MSSSSDTLTLTASCLCGTHNYSTTFPTSVLPLPGHTCHCTTCRHLTGSLHTSLTAWPEPHANVDLSGLKAFTAWERFDLLFCPTCSSPMFCAFRDPARNLAVITGALGNVDVGDRQLIKFGGMGFVLDTEDGGASPWICALNGDGMNSKSYEGMPPGRSPAPKELPPDWPRCSTLPELQTKEEDSVPIRCKCGGVDLLLRRGDYINVSEEDLPSCVVPASRKLKASFCACNSCRLQSGTDIFYWAFAETKYLSFGKDASKAFPTDIFELSNLIDAKDPVIGTLKYYKSSPDVHRYFCETCSAVIFYSVSDRRQIVDIAVGVLESKDGARIENMLSWPFGKTMSGQEDGNGGWRESLYERVRGKADEWRATRGYPRNWTNREEYETIE</sequence>
<dbReference type="Gene3D" id="3.90.1590.10">
    <property type="entry name" value="glutathione-dependent formaldehyde- activating enzyme (gfa)"/>
    <property type="match status" value="2"/>
</dbReference>
<dbReference type="AlphaFoldDB" id="A0AAD4IDE5"/>
<dbReference type="InterPro" id="IPR006913">
    <property type="entry name" value="CENP-V/GFA"/>
</dbReference>
<keyword evidence="3" id="KW-0862">Zinc</keyword>